<dbReference type="AlphaFoldDB" id="A0AAD8LYV7"/>
<evidence type="ECO:0008006" key="3">
    <source>
        <dbReference type="Google" id="ProtNLM"/>
    </source>
</evidence>
<dbReference type="EMBL" id="JAUIZM010000011">
    <property type="protein sequence ID" value="KAK1354301.1"/>
    <property type="molecule type" value="Genomic_DNA"/>
</dbReference>
<dbReference type="Proteomes" id="UP001237642">
    <property type="component" value="Unassembled WGS sequence"/>
</dbReference>
<comment type="caution">
    <text evidence="1">The sequence shown here is derived from an EMBL/GenBank/DDBJ whole genome shotgun (WGS) entry which is preliminary data.</text>
</comment>
<proteinExistence type="predicted"/>
<name>A0AAD8LYV7_9APIA</name>
<accession>A0AAD8LYV7</accession>
<evidence type="ECO:0000313" key="1">
    <source>
        <dbReference type="EMBL" id="KAK1354301.1"/>
    </source>
</evidence>
<gene>
    <name evidence="1" type="ORF">POM88_047557</name>
</gene>
<protein>
    <recommendedName>
        <fullName evidence="3">VOC domain-containing protein</fullName>
    </recommendedName>
</protein>
<keyword evidence="2" id="KW-1185">Reference proteome</keyword>
<dbReference type="PANTHER" id="PTHR34109">
    <property type="entry name" value="BNAUNNG04460D PROTEIN-RELATED"/>
    <property type="match status" value="1"/>
</dbReference>
<dbReference type="PANTHER" id="PTHR34109:SF1">
    <property type="entry name" value="VOC DOMAIN-CONTAINING PROTEIN"/>
    <property type="match status" value="1"/>
</dbReference>
<dbReference type="SUPFAM" id="SSF54593">
    <property type="entry name" value="Glyoxalase/Bleomycin resistance protein/Dihydroxybiphenyl dioxygenase"/>
    <property type="match status" value="1"/>
</dbReference>
<reference evidence="1" key="1">
    <citation type="submission" date="2023-02" db="EMBL/GenBank/DDBJ databases">
        <title>Genome of toxic invasive species Heracleum sosnowskyi carries increased number of genes despite the absence of recent whole-genome duplications.</title>
        <authorList>
            <person name="Schelkunov M."/>
            <person name="Shtratnikova V."/>
            <person name="Makarenko M."/>
            <person name="Klepikova A."/>
            <person name="Omelchenko D."/>
            <person name="Novikova G."/>
            <person name="Obukhova E."/>
            <person name="Bogdanov V."/>
            <person name="Penin A."/>
            <person name="Logacheva M."/>
        </authorList>
    </citation>
    <scope>NUCLEOTIDE SEQUENCE</scope>
    <source>
        <strain evidence="1">Hsosn_3</strain>
        <tissue evidence="1">Leaf</tissue>
    </source>
</reference>
<dbReference type="Gene3D" id="3.10.180.10">
    <property type="entry name" value="2,3-Dihydroxybiphenyl 1,2-Dioxygenase, domain 1"/>
    <property type="match status" value="1"/>
</dbReference>
<sequence>MLKLMLRVYPDITTTNIPIIQRRIMPSERATTTALRRFQSFKLMRQRLERDRQLKADDIEKMKQMPPIVKKLCPSATDPNEDCFALTLDVDPPVTRVRATPRTAIDSISGCMGIRPSLVIKSKDFNEALEFYEAAFGAEIITPLEKKRKREEIVTTQAELKIGGLTYAIFNDGMSEGFTSYRPHFSLLTDDFAGAVDKALKAGACLSGKVVQVYGKCRMWCKLVKVDDPYGLVCAQALRRSSRNCTRAGRTQASGRGGG</sequence>
<dbReference type="InterPro" id="IPR029068">
    <property type="entry name" value="Glyas_Bleomycin-R_OHBP_Dase"/>
</dbReference>
<organism evidence="1 2">
    <name type="scientific">Heracleum sosnowskyi</name>
    <dbReference type="NCBI Taxonomy" id="360622"/>
    <lineage>
        <taxon>Eukaryota</taxon>
        <taxon>Viridiplantae</taxon>
        <taxon>Streptophyta</taxon>
        <taxon>Embryophyta</taxon>
        <taxon>Tracheophyta</taxon>
        <taxon>Spermatophyta</taxon>
        <taxon>Magnoliopsida</taxon>
        <taxon>eudicotyledons</taxon>
        <taxon>Gunneridae</taxon>
        <taxon>Pentapetalae</taxon>
        <taxon>asterids</taxon>
        <taxon>campanulids</taxon>
        <taxon>Apiales</taxon>
        <taxon>Apiaceae</taxon>
        <taxon>Apioideae</taxon>
        <taxon>apioid superclade</taxon>
        <taxon>Tordylieae</taxon>
        <taxon>Tordyliinae</taxon>
        <taxon>Heracleum</taxon>
    </lineage>
</organism>
<evidence type="ECO:0000313" key="2">
    <source>
        <dbReference type="Proteomes" id="UP001237642"/>
    </source>
</evidence>
<reference evidence="1" key="2">
    <citation type="submission" date="2023-05" db="EMBL/GenBank/DDBJ databases">
        <authorList>
            <person name="Schelkunov M.I."/>
        </authorList>
    </citation>
    <scope>NUCLEOTIDE SEQUENCE</scope>
    <source>
        <strain evidence="1">Hsosn_3</strain>
        <tissue evidence="1">Leaf</tissue>
    </source>
</reference>